<keyword evidence="2 4" id="KW-0808">Transferase</keyword>
<name>A0A069CT14_WEIOS</name>
<dbReference type="RefSeq" id="WP_027699014.1">
    <property type="nucleotide sequence ID" value="NZ_DF820489.1"/>
</dbReference>
<proteinExistence type="inferred from homology"/>
<dbReference type="InterPro" id="IPR010280">
    <property type="entry name" value="U5_MeTrfase_fam"/>
</dbReference>
<dbReference type="PROSITE" id="PS01231">
    <property type="entry name" value="TRMA_2"/>
    <property type="match status" value="1"/>
</dbReference>
<dbReference type="AlphaFoldDB" id="A0A069CT14"/>
<feature type="binding site" evidence="4">
    <location>
        <position position="317"/>
    </location>
    <ligand>
        <name>S-adenosyl-L-methionine</name>
        <dbReference type="ChEBI" id="CHEBI:59789"/>
    </ligand>
</feature>
<dbReference type="eggNOG" id="COG2265">
    <property type="taxonomic scope" value="Bacteria"/>
</dbReference>
<dbReference type="InterPro" id="IPR029063">
    <property type="entry name" value="SAM-dependent_MTases_sf"/>
</dbReference>
<evidence type="ECO:0000256" key="3">
    <source>
        <dbReference type="ARBA" id="ARBA00022691"/>
    </source>
</evidence>
<keyword evidence="1 4" id="KW-0489">Methyltransferase</keyword>
<organism evidence="6 7">
    <name type="scientific">Weissella oryzae (strain DSM 25784 / JCM 18191 / LMG 30913 / SG25)</name>
    <dbReference type="NCBI Taxonomy" id="1329250"/>
    <lineage>
        <taxon>Bacteria</taxon>
        <taxon>Bacillati</taxon>
        <taxon>Bacillota</taxon>
        <taxon>Bacilli</taxon>
        <taxon>Lactobacillales</taxon>
        <taxon>Lactobacillaceae</taxon>
        <taxon>Weissella</taxon>
    </lineage>
</organism>
<keyword evidence="7" id="KW-1185">Reference proteome</keyword>
<dbReference type="OrthoDB" id="9804590at2"/>
<dbReference type="SUPFAM" id="SSF50249">
    <property type="entry name" value="Nucleic acid-binding proteins"/>
    <property type="match status" value="1"/>
</dbReference>
<dbReference type="Gene3D" id="2.40.50.140">
    <property type="entry name" value="Nucleic acid-binding proteins"/>
    <property type="match status" value="1"/>
</dbReference>
<feature type="active site" evidence="5">
    <location>
        <position position="413"/>
    </location>
</feature>
<comment type="similarity">
    <text evidence="4">Belongs to the class I-like SAM-binding methyltransferase superfamily. RNA M5U methyltransferase family.</text>
</comment>
<reference evidence="7" key="1">
    <citation type="journal article" date="2014" name="Genome Announc.">
        <title>Draft genome sequence of Weissella oryzae SG25T, isolated from fermented rice grains.</title>
        <authorList>
            <person name="Tanizawa Y."/>
            <person name="Fujisawa T."/>
            <person name="Mochizuki T."/>
            <person name="Kaminuma E."/>
            <person name="Suzuki Y."/>
            <person name="Nakamura Y."/>
            <person name="Tohno M."/>
        </authorList>
    </citation>
    <scope>NUCLEOTIDE SEQUENCE [LARGE SCALE GENOMIC DNA]</scope>
    <source>
        <strain evidence="7">DSM 25784 / JCM 18191 / LMG 30913 / SG25</strain>
    </source>
</reference>
<dbReference type="PROSITE" id="PS51687">
    <property type="entry name" value="SAM_MT_RNA_M5U"/>
    <property type="match status" value="1"/>
</dbReference>
<evidence type="ECO:0000313" key="7">
    <source>
        <dbReference type="Proteomes" id="UP000030643"/>
    </source>
</evidence>
<dbReference type="FunFam" id="3.40.50.150:FF:000009">
    <property type="entry name" value="23S rRNA (Uracil(1939)-C(5))-methyltransferase RlmD"/>
    <property type="match status" value="1"/>
</dbReference>
<dbReference type="Gene3D" id="2.40.50.1070">
    <property type="match status" value="1"/>
</dbReference>
<dbReference type="SUPFAM" id="SSF53335">
    <property type="entry name" value="S-adenosyl-L-methionine-dependent methyltransferases"/>
    <property type="match status" value="1"/>
</dbReference>
<dbReference type="InterPro" id="IPR012340">
    <property type="entry name" value="NA-bd_OB-fold"/>
</dbReference>
<dbReference type="FunFam" id="2.40.50.1070:FF:000003">
    <property type="entry name" value="23S rRNA (Uracil-5-)-methyltransferase RumA"/>
    <property type="match status" value="1"/>
</dbReference>
<dbReference type="PANTHER" id="PTHR11061">
    <property type="entry name" value="RNA M5U METHYLTRANSFERASE"/>
    <property type="match status" value="1"/>
</dbReference>
<evidence type="ECO:0000313" key="6">
    <source>
        <dbReference type="EMBL" id="GAK30955.1"/>
    </source>
</evidence>
<dbReference type="InterPro" id="IPR030391">
    <property type="entry name" value="MeTrfase_TrmA_CS"/>
</dbReference>
<evidence type="ECO:0000256" key="4">
    <source>
        <dbReference type="PROSITE-ProRule" id="PRU01024"/>
    </source>
</evidence>
<feature type="binding site" evidence="4">
    <location>
        <position position="386"/>
    </location>
    <ligand>
        <name>S-adenosyl-L-methionine</name>
        <dbReference type="ChEBI" id="CHEBI:59789"/>
    </ligand>
</feature>
<dbReference type="PANTHER" id="PTHR11061:SF30">
    <property type="entry name" value="TRNA (URACIL(54)-C(5))-METHYLTRANSFERASE"/>
    <property type="match status" value="1"/>
</dbReference>
<dbReference type="PROSITE" id="PS01230">
    <property type="entry name" value="TRMA_1"/>
    <property type="match status" value="1"/>
</dbReference>
<evidence type="ECO:0000256" key="1">
    <source>
        <dbReference type="ARBA" id="ARBA00022603"/>
    </source>
</evidence>
<feature type="active site" description="Nucleophile" evidence="4">
    <location>
        <position position="413"/>
    </location>
</feature>
<dbReference type="GO" id="GO:0070475">
    <property type="term" value="P:rRNA base methylation"/>
    <property type="evidence" value="ECO:0007669"/>
    <property type="project" value="TreeGrafter"/>
</dbReference>
<sequence>MKKVMIPVKLHQQYVGTVEEVRYSGQGVINLNDYEVLVPNAFEGEEIRYEITQVNRYFSRATLIEVIKASKNRIDSDHAYLLEVGIAPYINMSYAGQLALKRQQIKRLYAKEQIEVEVAPTIGMDEPHHYRNKTIVPLQYIEGHLLTGFIRRRTRGEIVPLNDYYVNDPEIDRTIGLVREVLDKHHISVYMDDEHKGEFRYIMVRRGYYSGEIMVVLVTQSPSFTNEAGVVADIVKNVPGLKSLILNHNPRKLHAQLSGDNRTLWGKNSISDTLLGIEFNIGPNSFYQVNPQTTEVLYELAAQKAELKPSDTVIDAYSGIGTIGLTVASKVKAVLGVEIVERAVADAQENKAQNHITNANFEVGDAPAKMQEWAKAGMPADVIFVDPPRKGLTIELMDAVIMMRPSRFVYVSCNPESAARDARYLLDHGYHLKGDILPVDQFPQTAHVESIAVFEPNK</sequence>
<gene>
    <name evidence="6" type="primary">rumA</name>
    <name evidence="6" type="ORF">WOSG25_060760</name>
</gene>
<evidence type="ECO:0000256" key="5">
    <source>
        <dbReference type="PROSITE-ProRule" id="PRU10015"/>
    </source>
</evidence>
<dbReference type="InterPro" id="IPR030390">
    <property type="entry name" value="MeTrfase_TrmA_AS"/>
</dbReference>
<protein>
    <submittedName>
        <fullName evidence="6">23S rRNA (Uracil-C(5))-methyltransferase</fullName>
    </submittedName>
</protein>
<feature type="binding site" evidence="4">
    <location>
        <position position="288"/>
    </location>
    <ligand>
        <name>S-adenosyl-L-methionine</name>
        <dbReference type="ChEBI" id="CHEBI:59789"/>
    </ligand>
</feature>
<dbReference type="Gene3D" id="3.40.50.150">
    <property type="entry name" value="Vaccinia Virus protein VP39"/>
    <property type="match status" value="1"/>
</dbReference>
<keyword evidence="3 4" id="KW-0949">S-adenosyl-L-methionine</keyword>
<dbReference type="Pfam" id="PF05958">
    <property type="entry name" value="tRNA_U5-meth_tr"/>
    <property type="match status" value="1"/>
</dbReference>
<dbReference type="EMBL" id="DF820489">
    <property type="protein sequence ID" value="GAK30955.1"/>
    <property type="molecule type" value="Genomic_DNA"/>
</dbReference>
<dbReference type="CDD" id="cd02440">
    <property type="entry name" value="AdoMet_MTases"/>
    <property type="match status" value="1"/>
</dbReference>
<dbReference type="NCBIfam" id="TIGR00479">
    <property type="entry name" value="rumA"/>
    <property type="match status" value="1"/>
</dbReference>
<dbReference type="GO" id="GO:0070041">
    <property type="term" value="F:rRNA (uridine-C5-)-methyltransferase activity"/>
    <property type="evidence" value="ECO:0007669"/>
    <property type="project" value="TreeGrafter"/>
</dbReference>
<evidence type="ECO:0000256" key="2">
    <source>
        <dbReference type="ARBA" id="ARBA00022679"/>
    </source>
</evidence>
<feature type="binding site" evidence="4">
    <location>
        <position position="338"/>
    </location>
    <ligand>
        <name>S-adenosyl-L-methionine</name>
        <dbReference type="ChEBI" id="CHEBI:59789"/>
    </ligand>
</feature>
<dbReference type="Proteomes" id="UP000030643">
    <property type="component" value="Unassembled WGS sequence"/>
</dbReference>
<dbReference type="STRING" id="1329250.WOSG25_060760"/>
<accession>A0A069CT14</accession>